<organism evidence="1 2">
    <name type="scientific">Bacillus thermozeamaize</name>
    <dbReference type="NCBI Taxonomy" id="230954"/>
    <lineage>
        <taxon>Bacteria</taxon>
        <taxon>Bacillati</taxon>
        <taxon>Bacillota</taxon>
        <taxon>Bacilli</taxon>
        <taxon>Bacillales</taxon>
        <taxon>Bacillaceae</taxon>
        <taxon>Bacillus</taxon>
    </lineage>
</organism>
<evidence type="ECO:0000313" key="1">
    <source>
        <dbReference type="EMBL" id="OUM90664.1"/>
    </source>
</evidence>
<dbReference type="Proteomes" id="UP000196475">
    <property type="component" value="Unassembled WGS sequence"/>
</dbReference>
<name>A0A1Y3PUG5_9BACI</name>
<gene>
    <name evidence="1" type="ORF">BAA01_02260</name>
</gene>
<accession>A0A1Y3PUG5</accession>
<dbReference type="AlphaFoldDB" id="A0A1Y3PUG5"/>
<proteinExistence type="predicted"/>
<comment type="caution">
    <text evidence="1">The sequence shown here is derived from an EMBL/GenBank/DDBJ whole genome shotgun (WGS) entry which is preliminary data.</text>
</comment>
<dbReference type="EMBL" id="LZRT01000011">
    <property type="protein sequence ID" value="OUM90664.1"/>
    <property type="molecule type" value="Genomic_DNA"/>
</dbReference>
<protein>
    <submittedName>
        <fullName evidence="1">Uncharacterized protein</fullName>
    </submittedName>
</protein>
<evidence type="ECO:0000313" key="2">
    <source>
        <dbReference type="Proteomes" id="UP000196475"/>
    </source>
</evidence>
<reference evidence="2" key="1">
    <citation type="submission" date="2016-06" db="EMBL/GenBank/DDBJ databases">
        <authorList>
            <person name="Nascimento L."/>
            <person name="Pereira R.V."/>
            <person name="Martins L.F."/>
            <person name="Quaggio R.B."/>
            <person name="Silva A.M."/>
            <person name="Setubal J.C."/>
        </authorList>
    </citation>
    <scope>NUCLEOTIDE SEQUENCE [LARGE SCALE GENOMIC DNA]</scope>
</reference>
<sequence length="69" mass="8322">MIWRRIERAGGETRNGFRENWNMFFIEHVLHRKGFAKKTARLRKHAFTNMPTCLSNGYVNRHAYHPCLF</sequence>